<protein>
    <submittedName>
        <fullName evidence="3">Mammalian cell entry protein</fullName>
    </submittedName>
</protein>
<dbReference type="Pfam" id="PF02470">
    <property type="entry name" value="MlaD"/>
    <property type="match status" value="1"/>
</dbReference>
<dbReference type="Pfam" id="PF11887">
    <property type="entry name" value="Mce4_CUP1"/>
    <property type="match status" value="1"/>
</dbReference>
<feature type="domain" description="Mce/MlaD" evidence="1">
    <location>
        <begin position="29"/>
        <end position="104"/>
    </location>
</feature>
<dbReference type="InterPro" id="IPR005693">
    <property type="entry name" value="Mce"/>
</dbReference>
<organism evidence="3 4">
    <name type="scientific">Mycolicibacterium anyangense</name>
    <dbReference type="NCBI Taxonomy" id="1431246"/>
    <lineage>
        <taxon>Bacteria</taxon>
        <taxon>Bacillati</taxon>
        <taxon>Actinomycetota</taxon>
        <taxon>Actinomycetes</taxon>
        <taxon>Mycobacteriales</taxon>
        <taxon>Mycobacteriaceae</taxon>
        <taxon>Mycolicibacterium</taxon>
    </lineage>
</organism>
<accession>A0A6N4WCA4</accession>
<dbReference type="KEGG" id="many:MANY_31740"/>
<keyword evidence="4" id="KW-1185">Reference proteome</keyword>
<dbReference type="EMBL" id="AP022620">
    <property type="protein sequence ID" value="BBZ77837.1"/>
    <property type="molecule type" value="Genomic_DNA"/>
</dbReference>
<sequence length="363" mass="38817">MIMGVVSGCGWKGLNSIPLPGTKGGGPGSYLIQVQMPDVVNIQQNARVRVADVNVGTVTEIERQGWHALLTLRLDGDVHLPANATAKIGQTSLLGSTHIELAPPTNVPAEGRLHEGSLIPLANAGAYPTTEQTLSAVSLLLNSGGVGQIQDVVQTFSTALRGREQDLRSLLVQLDTFVANIDGQTADIISATDSLNRVVGKFAAQKPVLDKALTTIPNALVVLKQERSNLADALVKIGQFSAIAGDSVKQTKENLVKELRELSPVIKSLADAGPAMTRSFSSLLTYPFPNETLDNWFRGDYGNLSAIIDLTLSRIDSSYFVGTRFEGDLTQLEMQWGRTIGQLPSPYTSANPLVAPYHLDQGP</sequence>
<proteinExistence type="predicted"/>
<evidence type="ECO:0000259" key="1">
    <source>
        <dbReference type="Pfam" id="PF02470"/>
    </source>
</evidence>
<dbReference type="InterPro" id="IPR003399">
    <property type="entry name" value="Mce/MlaD"/>
</dbReference>
<reference evidence="3 4" key="1">
    <citation type="journal article" date="2019" name="Emerg. Microbes Infect.">
        <title>Comprehensive subspecies identification of 175 nontuberculous mycobacteria species based on 7547 genomic profiles.</title>
        <authorList>
            <person name="Matsumoto Y."/>
            <person name="Kinjo T."/>
            <person name="Motooka D."/>
            <person name="Nabeya D."/>
            <person name="Jung N."/>
            <person name="Uechi K."/>
            <person name="Horii T."/>
            <person name="Iida T."/>
            <person name="Fujita J."/>
            <person name="Nakamura S."/>
        </authorList>
    </citation>
    <scope>NUCLEOTIDE SEQUENCE [LARGE SCALE GENOMIC DNA]</scope>
    <source>
        <strain evidence="3 4">JCM 30275</strain>
    </source>
</reference>
<dbReference type="NCBIfam" id="TIGR00996">
    <property type="entry name" value="Mtu_fam_mce"/>
    <property type="match status" value="1"/>
</dbReference>
<evidence type="ECO:0000259" key="2">
    <source>
        <dbReference type="Pfam" id="PF11887"/>
    </source>
</evidence>
<dbReference type="InterPro" id="IPR024516">
    <property type="entry name" value="Mce_C"/>
</dbReference>
<feature type="domain" description="Mammalian cell entry C-terminal" evidence="2">
    <location>
        <begin position="115"/>
        <end position="282"/>
    </location>
</feature>
<evidence type="ECO:0000313" key="4">
    <source>
        <dbReference type="Proteomes" id="UP000467249"/>
    </source>
</evidence>
<evidence type="ECO:0000313" key="3">
    <source>
        <dbReference type="EMBL" id="BBZ77837.1"/>
    </source>
</evidence>
<dbReference type="Proteomes" id="UP000467249">
    <property type="component" value="Chromosome"/>
</dbReference>
<gene>
    <name evidence="3" type="ORF">MANY_31740</name>
</gene>
<dbReference type="PANTHER" id="PTHR33371">
    <property type="entry name" value="INTERMEMBRANE PHOSPHOLIPID TRANSPORT SYSTEM BINDING PROTEIN MLAD-RELATED"/>
    <property type="match status" value="1"/>
</dbReference>
<dbReference type="InterPro" id="IPR052336">
    <property type="entry name" value="MlaD_Phospholipid_Transporter"/>
</dbReference>
<name>A0A6N4WCA4_9MYCO</name>
<dbReference type="AlphaFoldDB" id="A0A6N4WCA4"/>
<dbReference type="PANTHER" id="PTHR33371:SF15">
    <property type="entry name" value="LIPOPROTEIN LPRN"/>
    <property type="match status" value="1"/>
</dbReference>
<dbReference type="GO" id="GO:0005576">
    <property type="term" value="C:extracellular region"/>
    <property type="evidence" value="ECO:0007669"/>
    <property type="project" value="TreeGrafter"/>
</dbReference>